<dbReference type="GO" id="GO:0018958">
    <property type="term" value="P:phenol-containing compound metabolic process"/>
    <property type="evidence" value="ECO:0007669"/>
    <property type="project" value="InterPro"/>
</dbReference>
<keyword evidence="4" id="KW-0325">Glycoprotein</keyword>
<evidence type="ECO:0000256" key="5">
    <source>
        <dbReference type="PIRNR" id="PIRNR000972"/>
    </source>
</evidence>
<dbReference type="STRING" id="644352.J3PG21"/>
<evidence type="ECO:0000256" key="6">
    <source>
        <dbReference type="PIRSR" id="PIRSR000972-50"/>
    </source>
</evidence>
<feature type="chain" id="PRO_5015095362" description="Arylsulfatase" evidence="7">
    <location>
        <begin position="23"/>
        <end position="614"/>
    </location>
</feature>
<dbReference type="HOGENOM" id="CLU_006332_4_0_1"/>
<name>J3PG21_GAET3</name>
<dbReference type="SUPFAM" id="SSF53649">
    <property type="entry name" value="Alkaline phosphatase-like"/>
    <property type="match status" value="1"/>
</dbReference>
<keyword evidence="3 5" id="KW-0378">Hydrolase</keyword>
<dbReference type="PANTHER" id="PTHR43108">
    <property type="entry name" value="N-ACETYLGLUCOSAMINE-6-SULFATASE FAMILY MEMBER"/>
    <property type="match status" value="1"/>
</dbReference>
<comment type="catalytic activity">
    <reaction evidence="5">
        <text>an aryl sulfate + H2O = a phenol + sulfate + H(+)</text>
        <dbReference type="Rhea" id="RHEA:17261"/>
        <dbReference type="ChEBI" id="CHEBI:15377"/>
        <dbReference type="ChEBI" id="CHEBI:15378"/>
        <dbReference type="ChEBI" id="CHEBI:16189"/>
        <dbReference type="ChEBI" id="CHEBI:33853"/>
        <dbReference type="ChEBI" id="CHEBI:140317"/>
        <dbReference type="EC" id="3.1.6.1"/>
    </reaction>
</comment>
<dbReference type="PANTHER" id="PTHR43108:SF8">
    <property type="entry name" value="SD21168P"/>
    <property type="match status" value="1"/>
</dbReference>
<reference evidence="10" key="4">
    <citation type="journal article" date="2015" name="G3 (Bethesda)">
        <title>Genome sequences of three phytopathogenic species of the Magnaporthaceae family of fungi.</title>
        <authorList>
            <person name="Okagaki L.H."/>
            <person name="Nunes C.C."/>
            <person name="Sailsbery J."/>
            <person name="Clay B."/>
            <person name="Brown D."/>
            <person name="John T."/>
            <person name="Oh Y."/>
            <person name="Young N."/>
            <person name="Fitzgerald M."/>
            <person name="Haas B.J."/>
            <person name="Zeng Q."/>
            <person name="Young S."/>
            <person name="Adiconis X."/>
            <person name="Fan L."/>
            <person name="Levin J.Z."/>
            <person name="Mitchell T.K."/>
            <person name="Okubara P.A."/>
            <person name="Farman M.L."/>
            <person name="Kohn L.M."/>
            <person name="Birren B."/>
            <person name="Ma L.-J."/>
            <person name="Dean R.A."/>
        </authorList>
    </citation>
    <scope>NUCLEOTIDE SEQUENCE</scope>
    <source>
        <strain evidence="10">R3-111a-1</strain>
    </source>
</reference>
<dbReference type="Pfam" id="PF00884">
    <property type="entry name" value="Sulfatase"/>
    <property type="match status" value="1"/>
</dbReference>
<dbReference type="eggNOG" id="KOG3731">
    <property type="taxonomic scope" value="Eukaryota"/>
</dbReference>
<dbReference type="PIRSF" id="PIRSF000972">
    <property type="entry name" value="Arylsulf_plant"/>
    <property type="match status" value="1"/>
</dbReference>
<dbReference type="VEuPathDB" id="FungiDB:GGTG_12447"/>
<dbReference type="InterPro" id="IPR000917">
    <property type="entry name" value="Sulfatase_N"/>
</dbReference>
<organism evidence="9">
    <name type="scientific">Gaeumannomyces tritici (strain R3-111a-1)</name>
    <name type="common">Wheat and barley take-all root rot fungus</name>
    <name type="synonym">Gaeumannomyces graminis var. tritici</name>
    <dbReference type="NCBI Taxonomy" id="644352"/>
    <lineage>
        <taxon>Eukaryota</taxon>
        <taxon>Fungi</taxon>
        <taxon>Dikarya</taxon>
        <taxon>Ascomycota</taxon>
        <taxon>Pezizomycotina</taxon>
        <taxon>Sordariomycetes</taxon>
        <taxon>Sordariomycetidae</taxon>
        <taxon>Magnaporthales</taxon>
        <taxon>Magnaporthaceae</taxon>
        <taxon>Gaeumannomyces</taxon>
    </lineage>
</organism>
<dbReference type="PROSITE" id="PS00523">
    <property type="entry name" value="SULFATASE_1"/>
    <property type="match status" value="1"/>
</dbReference>
<keyword evidence="2 7" id="KW-0732">Signal</keyword>
<comment type="similarity">
    <text evidence="1 5">Belongs to the sulfatase family.</text>
</comment>
<gene>
    <name evidence="10" type="primary">20352905</name>
    <name evidence="9" type="ORF">GGTG_12447</name>
</gene>
<accession>J3PG21</accession>
<dbReference type="InterPro" id="IPR017850">
    <property type="entry name" value="Alkaline_phosphatase_core_sf"/>
</dbReference>
<feature type="modified residue" description="3-oxoalanine (Cys)" evidence="6">
    <location>
        <position position="95"/>
    </location>
</feature>
<reference evidence="9" key="3">
    <citation type="submission" date="2010-09" db="EMBL/GenBank/DDBJ databases">
        <title>Annotation of Gaeumannomyces graminis var. tritici R3-111a-1.</title>
        <authorList>
            <consortium name="The Broad Institute Genome Sequencing Platform"/>
            <person name="Ma L.-J."/>
            <person name="Dead R."/>
            <person name="Young S.K."/>
            <person name="Zeng Q."/>
            <person name="Gargeya S."/>
            <person name="Fitzgerald M."/>
            <person name="Haas B."/>
            <person name="Abouelleil A."/>
            <person name="Alvarado L."/>
            <person name="Arachchi H.M."/>
            <person name="Berlin A."/>
            <person name="Brown A."/>
            <person name="Chapman S.B."/>
            <person name="Chen Z."/>
            <person name="Dunbar C."/>
            <person name="Freedman E."/>
            <person name="Gearin G."/>
            <person name="Gellesch M."/>
            <person name="Goldberg J."/>
            <person name="Griggs A."/>
            <person name="Gujja S."/>
            <person name="Heiman D."/>
            <person name="Howarth C."/>
            <person name="Larson L."/>
            <person name="Lui A."/>
            <person name="MacDonald P.J.P."/>
            <person name="Mehta T."/>
            <person name="Montmayeur A."/>
            <person name="Murphy C."/>
            <person name="Neiman D."/>
            <person name="Pearson M."/>
            <person name="Priest M."/>
            <person name="Roberts A."/>
            <person name="Saif S."/>
            <person name="Shea T."/>
            <person name="Shenoy N."/>
            <person name="Sisk P."/>
            <person name="Stolte C."/>
            <person name="Sykes S."/>
            <person name="Yandava C."/>
            <person name="Wortman J."/>
            <person name="Nusbaum C."/>
            <person name="Birren B."/>
        </authorList>
    </citation>
    <scope>NUCLEOTIDE SEQUENCE</scope>
    <source>
        <strain evidence="9">R3-111a-1</strain>
    </source>
</reference>
<dbReference type="Proteomes" id="UP000006039">
    <property type="component" value="Unassembled WGS sequence"/>
</dbReference>
<reference evidence="10" key="5">
    <citation type="submission" date="2018-04" db="UniProtKB">
        <authorList>
            <consortium name="EnsemblFungi"/>
        </authorList>
    </citation>
    <scope>IDENTIFICATION</scope>
    <source>
        <strain evidence="10">R3-111a-1</strain>
    </source>
</reference>
<sequence length="614" mass="66804">MSSTGSALLLLLLAAVAPGAKSANFVSTGNGVPALEPLGPVVTGRGAAERPNIVFILTDDQDQRLGSLDYLPLIKKHLADAGTTYTRHYCTTAICCPSRVSLWTGKLAHNTNVTNVSPPYGGYPKFLTQGLNDKYLPVWLQEAGYNTYYTGKLFNAHSIDNYNKPFPRGWNHSDFQLDPYTYRYLNTTFQRDQDPPRSYEGQYSPDVLASKALGFIDDAAESLKPENGGRPFFIGLAPIAPHSDVASDRGNGKAAISAPVAAKRHENLFADVKVPRTANFNPDAPSGVSWVSRLQKLNDTNVEANDHFYRQRLRALQSVDEMVDNVFASLEKHGLLDNTYVFYTSDNGFHISQHRLQPGKTCGFEEDINVPLLVRGPGIAAGLVQDSLVTVHADLAPTILTLAGAPLRDDFDGEAIPLTSPTQNTTAAQPRHEHVTVEFWGGAGIAEGDNHFDFGETKGPSGAKNTYKAVRVVAQSYNLYYSVWCSGEHELYDLAADPYQINNLLANGTDTGTGPTVAGVDLARLAPRLDALLLVLKSCKGKTCVRPWEALHPAGDVATLADALDPGFDDFYGKEQTKVAFSRCEAGQILASEGPMFETEGAVYRRGTTWDDWV</sequence>
<feature type="domain" description="Sulfatase N-terminal" evidence="8">
    <location>
        <begin position="51"/>
        <end position="405"/>
    </location>
</feature>
<dbReference type="CDD" id="cd16147">
    <property type="entry name" value="G6S"/>
    <property type="match status" value="1"/>
</dbReference>
<dbReference type="GO" id="GO:0005539">
    <property type="term" value="F:glycosaminoglycan binding"/>
    <property type="evidence" value="ECO:0007669"/>
    <property type="project" value="TreeGrafter"/>
</dbReference>
<dbReference type="EnsemblFungi" id="EJT70274">
    <property type="protein sequence ID" value="EJT70274"/>
    <property type="gene ID" value="GGTG_12447"/>
</dbReference>
<dbReference type="GO" id="GO:0008449">
    <property type="term" value="F:N-acetylglucosamine-6-sulfatase activity"/>
    <property type="evidence" value="ECO:0007669"/>
    <property type="project" value="TreeGrafter"/>
</dbReference>
<evidence type="ECO:0000256" key="7">
    <source>
        <dbReference type="SAM" id="SignalP"/>
    </source>
</evidence>
<comment type="PTM">
    <text evidence="6">The conversion to 3-oxoalanine (also known as C-formylglycine, FGly), of a serine or cysteine residue in prokaryotes and of a cysteine residue in eukaryotes, is critical for catalytic activity.</text>
</comment>
<proteinExistence type="inferred from homology"/>
<reference evidence="11" key="1">
    <citation type="submission" date="2010-07" db="EMBL/GenBank/DDBJ databases">
        <title>The genome sequence of Gaeumannomyces graminis var. tritici strain R3-111a-1.</title>
        <authorList>
            <consortium name="The Broad Institute Genome Sequencing Platform"/>
            <person name="Ma L.-J."/>
            <person name="Dead R."/>
            <person name="Young S."/>
            <person name="Zeng Q."/>
            <person name="Koehrsen M."/>
            <person name="Alvarado L."/>
            <person name="Berlin A."/>
            <person name="Chapman S.B."/>
            <person name="Chen Z."/>
            <person name="Freedman E."/>
            <person name="Gellesch M."/>
            <person name="Goldberg J."/>
            <person name="Griggs A."/>
            <person name="Gujja S."/>
            <person name="Heilman E.R."/>
            <person name="Heiman D."/>
            <person name="Hepburn T."/>
            <person name="Howarth C."/>
            <person name="Jen D."/>
            <person name="Larson L."/>
            <person name="Mehta T."/>
            <person name="Neiman D."/>
            <person name="Pearson M."/>
            <person name="Roberts A."/>
            <person name="Saif S."/>
            <person name="Shea T."/>
            <person name="Shenoy N."/>
            <person name="Sisk P."/>
            <person name="Stolte C."/>
            <person name="Sykes S."/>
            <person name="Walk T."/>
            <person name="White J."/>
            <person name="Yandava C."/>
            <person name="Haas B."/>
            <person name="Nusbaum C."/>
            <person name="Birren B."/>
        </authorList>
    </citation>
    <scope>NUCLEOTIDE SEQUENCE [LARGE SCALE GENOMIC DNA]</scope>
    <source>
        <strain evidence="11">R3-111a-1</strain>
    </source>
</reference>
<dbReference type="AlphaFoldDB" id="J3PG21"/>
<evidence type="ECO:0000256" key="1">
    <source>
        <dbReference type="ARBA" id="ARBA00008779"/>
    </source>
</evidence>
<dbReference type="OrthoDB" id="96314at2759"/>
<dbReference type="FunFam" id="3.40.720.10:FF:000051">
    <property type="entry name" value="Arylsulfatase"/>
    <property type="match status" value="1"/>
</dbReference>
<evidence type="ECO:0000313" key="9">
    <source>
        <dbReference type="EMBL" id="EJT70274.1"/>
    </source>
</evidence>
<dbReference type="RefSeq" id="XP_009228608.1">
    <property type="nucleotide sequence ID" value="XM_009230344.1"/>
</dbReference>
<evidence type="ECO:0000313" key="10">
    <source>
        <dbReference type="EnsemblFungi" id="EJT70274"/>
    </source>
</evidence>
<keyword evidence="11" id="KW-1185">Reference proteome</keyword>
<evidence type="ECO:0000259" key="8">
    <source>
        <dbReference type="Pfam" id="PF00884"/>
    </source>
</evidence>
<protein>
    <recommendedName>
        <fullName evidence="5">Arylsulfatase</fullName>
        <shortName evidence="5">AS</shortName>
        <ecNumber evidence="5">3.1.6.1</ecNumber>
    </recommendedName>
    <alternativeName>
        <fullName evidence="5">Aryl-sulfate sulphohydrolase</fullName>
    </alternativeName>
</protein>
<evidence type="ECO:0000256" key="4">
    <source>
        <dbReference type="ARBA" id="ARBA00023180"/>
    </source>
</evidence>
<evidence type="ECO:0000256" key="3">
    <source>
        <dbReference type="ARBA" id="ARBA00022801"/>
    </source>
</evidence>
<dbReference type="GeneID" id="20352905"/>
<dbReference type="Gene3D" id="3.40.720.10">
    <property type="entry name" value="Alkaline Phosphatase, subunit A"/>
    <property type="match status" value="1"/>
</dbReference>
<evidence type="ECO:0000256" key="2">
    <source>
        <dbReference type="ARBA" id="ARBA00022729"/>
    </source>
</evidence>
<dbReference type="GO" id="GO:0004065">
    <property type="term" value="F:arylsulfatase activity"/>
    <property type="evidence" value="ECO:0007669"/>
    <property type="project" value="UniProtKB-UniRule"/>
</dbReference>
<evidence type="ECO:0000313" key="11">
    <source>
        <dbReference type="Proteomes" id="UP000006039"/>
    </source>
</evidence>
<dbReference type="InterPro" id="IPR012083">
    <property type="entry name" value="Arylsulfatase"/>
</dbReference>
<reference evidence="9" key="2">
    <citation type="submission" date="2010-07" db="EMBL/GenBank/DDBJ databases">
        <authorList>
            <consortium name="The Broad Institute Genome Sequencing Platform"/>
            <consortium name="Broad Institute Genome Sequencing Center for Infectious Disease"/>
            <person name="Ma L.-J."/>
            <person name="Dead R."/>
            <person name="Young S."/>
            <person name="Zeng Q."/>
            <person name="Koehrsen M."/>
            <person name="Alvarado L."/>
            <person name="Berlin A."/>
            <person name="Chapman S.B."/>
            <person name="Chen Z."/>
            <person name="Freedman E."/>
            <person name="Gellesch M."/>
            <person name="Goldberg J."/>
            <person name="Griggs A."/>
            <person name="Gujja S."/>
            <person name="Heilman E.R."/>
            <person name="Heiman D."/>
            <person name="Hepburn T."/>
            <person name="Howarth C."/>
            <person name="Jen D."/>
            <person name="Larson L."/>
            <person name="Mehta T."/>
            <person name="Neiman D."/>
            <person name="Pearson M."/>
            <person name="Roberts A."/>
            <person name="Saif S."/>
            <person name="Shea T."/>
            <person name="Shenoy N."/>
            <person name="Sisk P."/>
            <person name="Stolte C."/>
            <person name="Sykes S."/>
            <person name="Walk T."/>
            <person name="White J."/>
            <person name="Yandava C."/>
            <person name="Haas B."/>
            <person name="Nusbaum C."/>
            <person name="Birren B."/>
        </authorList>
    </citation>
    <scope>NUCLEOTIDE SEQUENCE</scope>
    <source>
        <strain evidence="9">R3-111a-1</strain>
    </source>
</reference>
<dbReference type="InterPro" id="IPR024607">
    <property type="entry name" value="Sulfatase_CS"/>
</dbReference>
<feature type="signal peptide" evidence="7">
    <location>
        <begin position="1"/>
        <end position="22"/>
    </location>
</feature>
<dbReference type="EMBL" id="GL385402">
    <property type="protein sequence ID" value="EJT70274.1"/>
    <property type="molecule type" value="Genomic_DNA"/>
</dbReference>
<dbReference type="EC" id="3.1.6.1" evidence="5"/>